<evidence type="ECO:0000313" key="3">
    <source>
        <dbReference type="Proteomes" id="UP000000270"/>
    </source>
</evidence>
<protein>
    <recommendedName>
        <fullName evidence="1">DUF3658 domain-containing protein</fullName>
    </recommendedName>
</protein>
<dbReference type="Pfam" id="PF12395">
    <property type="entry name" value="DUF3658"/>
    <property type="match status" value="1"/>
</dbReference>
<name>A8I869_AZOC5</name>
<dbReference type="EMBL" id="AP009384">
    <property type="protein sequence ID" value="BAF88215.1"/>
    <property type="molecule type" value="Genomic_DNA"/>
</dbReference>
<dbReference type="InterPro" id="IPR022123">
    <property type="entry name" value="DUF3658"/>
</dbReference>
<sequence>MIGMEMDDLILASCHDRWQKVAMVIVKVMEKTGELGERGAEAAIATRIEALADAGRLAAAGDLKDWRHSEIRLAR</sequence>
<gene>
    <name evidence="2" type="ordered locus">AZC_2217</name>
</gene>
<reference evidence="2 3" key="4">
    <citation type="journal article" date="2009" name="Appl. Environ. Microbiol.">
        <title>Comparative genome-wide transcriptional profiling of Azorhizobium caulinodans ORS571 grown under free-living and symbiotic conditions.</title>
        <authorList>
            <person name="Tsukada S."/>
            <person name="Aono T."/>
            <person name="Akiba N."/>
            <person name="Lee KB."/>
            <person name="Liu CT."/>
            <person name="Toyazaki H."/>
            <person name="Oyaizu H."/>
        </authorList>
    </citation>
    <scope>NUCLEOTIDE SEQUENCE [LARGE SCALE GENOMIC DNA]</scope>
    <source>
        <strain evidence="3">ATCC 43989 / DSM 5975 / JCM 20966 / LMG 6465 / NBRC 14845 / NCIMB 13405 / ORS 571</strain>
    </source>
</reference>
<accession>A8I869</accession>
<dbReference type="HOGENOM" id="CLU_2663169_0_0_5"/>
<dbReference type="eggNOG" id="ENOG502ZP0Q">
    <property type="taxonomic scope" value="Bacteria"/>
</dbReference>
<dbReference type="AlphaFoldDB" id="A8I869"/>
<evidence type="ECO:0000313" key="2">
    <source>
        <dbReference type="EMBL" id="BAF88215.1"/>
    </source>
</evidence>
<keyword evidence="3" id="KW-1185">Reference proteome</keyword>
<evidence type="ECO:0000259" key="1">
    <source>
        <dbReference type="Pfam" id="PF12395"/>
    </source>
</evidence>
<organism evidence="2 3">
    <name type="scientific">Azorhizobium caulinodans (strain ATCC 43989 / DSM 5975 / JCM 20966 / LMG 6465 / NBRC 14845 / NCIMB 13405 / ORS 571)</name>
    <dbReference type="NCBI Taxonomy" id="438753"/>
    <lineage>
        <taxon>Bacteria</taxon>
        <taxon>Pseudomonadati</taxon>
        <taxon>Pseudomonadota</taxon>
        <taxon>Alphaproteobacteria</taxon>
        <taxon>Hyphomicrobiales</taxon>
        <taxon>Xanthobacteraceae</taxon>
        <taxon>Azorhizobium</taxon>
    </lineage>
</organism>
<reference evidence="3" key="2">
    <citation type="submission" date="2007-04" db="EMBL/GenBank/DDBJ databases">
        <title>Complete genome sequence of the nitrogen-fixing bacterium Azorhizobium caulinodans ORS571.</title>
        <authorList>
            <person name="Lee K.B."/>
            <person name="Backer P.D."/>
            <person name="Aono T."/>
            <person name="Liu C.T."/>
            <person name="Suzuki S."/>
            <person name="Suzuki T."/>
            <person name="Kaneko T."/>
            <person name="Yamada M."/>
            <person name="Tabata S."/>
            <person name="Kupfer D.M."/>
            <person name="Najar F.Z."/>
            <person name="Wiley G.B."/>
            <person name="Roe B."/>
            <person name="Binnewies T."/>
            <person name="Ussery D."/>
            <person name="Vereecke D."/>
            <person name="Gevers D."/>
            <person name="Holsters M."/>
            <person name="Oyaizu H."/>
        </authorList>
    </citation>
    <scope>NUCLEOTIDE SEQUENCE [LARGE SCALE GENOMIC DNA]</scope>
    <source>
        <strain evidence="3">ATCC 43989 / DSM 5975 / JCM 20966 / LMG 6465 / NBRC 14845 / NCIMB 13405 / ORS 571</strain>
    </source>
</reference>
<reference evidence="2 3" key="3">
    <citation type="journal article" date="2008" name="BMC Genomics">
        <title>The genome of the versatile nitrogen fixer Azorhizobium caulinodans ORS571.</title>
        <authorList>
            <person name="Lee KB."/>
            <person name="Backer P.D."/>
            <person name="Aono T."/>
            <person name="Liu CT."/>
            <person name="Suzuki S."/>
            <person name="Suzuki T."/>
            <person name="Kaneko T."/>
            <person name="Yamada M."/>
            <person name="Tabata S."/>
            <person name="Kupfer D.M."/>
            <person name="Najar F.Z."/>
            <person name="Wiley G.B."/>
            <person name="Roe B."/>
            <person name="Binnewies T.T."/>
            <person name="Ussery D.W."/>
            <person name="D'Haeze W."/>
            <person name="Herder J.D."/>
            <person name="Gevers D."/>
            <person name="Vereecke D."/>
            <person name="Holsters M."/>
            <person name="Oyaizu H."/>
        </authorList>
    </citation>
    <scope>NUCLEOTIDE SEQUENCE [LARGE SCALE GENOMIC DNA]</scope>
    <source>
        <strain evidence="3">ATCC 43989 / DSM 5975 / JCM 20966 / LMG 6465 / NBRC 14845 / NCIMB 13405 / ORS 571</strain>
    </source>
</reference>
<dbReference type="Proteomes" id="UP000000270">
    <property type="component" value="Chromosome"/>
</dbReference>
<feature type="domain" description="DUF3658" evidence="1">
    <location>
        <begin position="6"/>
        <end position="69"/>
    </location>
</feature>
<proteinExistence type="predicted"/>
<reference evidence="2 3" key="1">
    <citation type="journal article" date="2007" name="Appl. Environ. Microbiol.">
        <title>Rhizobial factors required for stem nodule maturation and maintenance in Sesbania rostrata-Azorhizobium caulinodans ORS571 symbiosis.</title>
        <authorList>
            <person name="Suzuki S."/>
            <person name="Aono T."/>
            <person name="Lee KB."/>
            <person name="Suzuki T."/>
            <person name="Liu CT."/>
            <person name="Miwa H."/>
            <person name="Wakao S."/>
            <person name="Iki T."/>
            <person name="Oyaizu H."/>
        </authorList>
    </citation>
    <scope>NUCLEOTIDE SEQUENCE [LARGE SCALE GENOMIC DNA]</scope>
    <source>
        <strain evidence="3">ATCC 43989 / DSM 5975 / JCM 20966 / LMG 6465 / NBRC 14845 / NCIMB 13405 / ORS 571</strain>
    </source>
</reference>
<reference evidence="2 3" key="5">
    <citation type="journal article" date="2010" name="Appl. Environ. Microbiol.">
        <title>phrR-like gene praR of Azorhizobium caulinodans ORS571 is essential for symbiosis with Sesbania rostrata and is involved in expression of reb genes.</title>
        <authorList>
            <person name="Akiba N."/>
            <person name="Aono T."/>
            <person name="Toyazaki H."/>
            <person name="Sato S."/>
            <person name="Oyaizu H."/>
        </authorList>
    </citation>
    <scope>NUCLEOTIDE SEQUENCE [LARGE SCALE GENOMIC DNA]</scope>
    <source>
        <strain evidence="3">ATCC 43989 / DSM 5975 / JCM 20966 / LMG 6465 / NBRC 14845 / NCIMB 13405 / ORS 571</strain>
    </source>
</reference>
<reference evidence="2 3" key="6">
    <citation type="journal article" date="2011" name="Appl. Environ. Microbiol.">
        <title>Involvement of the azorhizobial chromosome partition gene (parA) in the onset of bacteroid differentiation during Sesbania rostrata stem nodule development.</title>
        <authorList>
            <person name="Liu CT."/>
            <person name="Lee KB."/>
            <person name="Wang YS."/>
            <person name="Peng MH."/>
            <person name="Lee KT."/>
            <person name="Suzuki S."/>
            <person name="Suzuki T."/>
            <person name="Oyaizu H."/>
        </authorList>
    </citation>
    <scope>NUCLEOTIDE SEQUENCE [LARGE SCALE GENOMIC DNA]</scope>
    <source>
        <strain evidence="3">ATCC 43989 / DSM 5975 / JCM 20966 / LMG 6465 / NBRC 14845 / NCIMB 13405 / ORS 571</strain>
    </source>
</reference>
<dbReference type="KEGG" id="azc:AZC_2217"/>